<proteinExistence type="predicted"/>
<gene>
    <name evidence="1" type="ORF">LCGC14_2927740</name>
</gene>
<reference evidence="1" key="1">
    <citation type="journal article" date="2015" name="Nature">
        <title>Complex archaea that bridge the gap between prokaryotes and eukaryotes.</title>
        <authorList>
            <person name="Spang A."/>
            <person name="Saw J.H."/>
            <person name="Jorgensen S.L."/>
            <person name="Zaremba-Niedzwiedzka K."/>
            <person name="Martijn J."/>
            <person name="Lind A.E."/>
            <person name="van Eijk R."/>
            <person name="Schleper C."/>
            <person name="Guy L."/>
            <person name="Ettema T.J."/>
        </authorList>
    </citation>
    <scope>NUCLEOTIDE SEQUENCE</scope>
</reference>
<evidence type="ECO:0000313" key="1">
    <source>
        <dbReference type="EMBL" id="KKK70065.1"/>
    </source>
</evidence>
<dbReference type="AlphaFoldDB" id="A0A0F8Y8N7"/>
<dbReference type="EMBL" id="LAZR01058359">
    <property type="protein sequence ID" value="KKK70065.1"/>
    <property type="molecule type" value="Genomic_DNA"/>
</dbReference>
<protein>
    <recommendedName>
        <fullName evidence="2">Pyruvate carboxyltransferase domain-containing protein</fullName>
    </recommendedName>
</protein>
<evidence type="ECO:0008006" key="2">
    <source>
        <dbReference type="Google" id="ProtNLM"/>
    </source>
</evidence>
<dbReference type="Gene3D" id="3.20.20.70">
    <property type="entry name" value="Aldolase class I"/>
    <property type="match status" value="1"/>
</dbReference>
<organism evidence="1">
    <name type="scientific">marine sediment metagenome</name>
    <dbReference type="NCBI Taxonomy" id="412755"/>
    <lineage>
        <taxon>unclassified sequences</taxon>
        <taxon>metagenomes</taxon>
        <taxon>ecological metagenomes</taxon>
    </lineage>
</organism>
<sequence>MQEKDTVTNQTPPKAFPLQNVPEPVLYRDVFPYVELPKLQFEHTDVPLNPAKEIWITDTTFRDGQQARPPYTVRQIVDLYTLMHRLDGGSGLIRNCEFFLYSKRDREAIEKCRELGFEFPLVTGWIRAVKSDFKLVKGRKVAQIILEVPIEQANVALAALMTYRDLLTKALLAWRR</sequence>
<comment type="caution">
    <text evidence="1">The sequence shown here is derived from an EMBL/GenBank/DDBJ whole genome shotgun (WGS) entry which is preliminary data.</text>
</comment>
<accession>A0A0F8Y8N7</accession>
<feature type="non-terminal residue" evidence="1">
    <location>
        <position position="176"/>
    </location>
</feature>
<name>A0A0F8Y8N7_9ZZZZ</name>
<dbReference type="InterPro" id="IPR013785">
    <property type="entry name" value="Aldolase_TIM"/>
</dbReference>
<dbReference type="SUPFAM" id="SSF51569">
    <property type="entry name" value="Aldolase"/>
    <property type="match status" value="1"/>
</dbReference>